<dbReference type="CDD" id="cd06127">
    <property type="entry name" value="DEDDh"/>
    <property type="match status" value="1"/>
</dbReference>
<dbReference type="Pfam" id="PF00929">
    <property type="entry name" value="RNase_T"/>
    <property type="match status" value="1"/>
</dbReference>
<dbReference type="Pfam" id="PF01541">
    <property type="entry name" value="GIY-YIG"/>
    <property type="match status" value="1"/>
</dbReference>
<dbReference type="Proteomes" id="UP000319040">
    <property type="component" value="Unassembled WGS sequence"/>
</dbReference>
<dbReference type="GO" id="GO:0006289">
    <property type="term" value="P:nucleotide-excision repair"/>
    <property type="evidence" value="ECO:0007669"/>
    <property type="project" value="InterPro"/>
</dbReference>
<dbReference type="EMBL" id="FXTB01000001">
    <property type="protein sequence ID" value="SMO45044.1"/>
    <property type="molecule type" value="Genomic_DNA"/>
</dbReference>
<organism evidence="4 5">
    <name type="scientific">Saccharicrinis carchari</name>
    <dbReference type="NCBI Taxonomy" id="1168039"/>
    <lineage>
        <taxon>Bacteria</taxon>
        <taxon>Pseudomonadati</taxon>
        <taxon>Bacteroidota</taxon>
        <taxon>Bacteroidia</taxon>
        <taxon>Marinilabiliales</taxon>
        <taxon>Marinilabiliaceae</taxon>
        <taxon>Saccharicrinis</taxon>
    </lineage>
</organism>
<dbReference type="GO" id="GO:0003677">
    <property type="term" value="F:DNA binding"/>
    <property type="evidence" value="ECO:0007669"/>
    <property type="project" value="InterPro"/>
</dbReference>
<evidence type="ECO:0000313" key="4">
    <source>
        <dbReference type="EMBL" id="SMO45044.1"/>
    </source>
</evidence>
<dbReference type="InterPro" id="IPR012337">
    <property type="entry name" value="RNaseH-like_sf"/>
</dbReference>
<dbReference type="CDD" id="cd10434">
    <property type="entry name" value="GIY-YIG_UvrC_Cho"/>
    <property type="match status" value="1"/>
</dbReference>
<keyword evidence="5" id="KW-1185">Reference proteome</keyword>
<dbReference type="SUPFAM" id="SSF82771">
    <property type="entry name" value="GIY-YIG endonuclease"/>
    <property type="match status" value="1"/>
</dbReference>
<dbReference type="NCBIfam" id="TIGR00573">
    <property type="entry name" value="dnaq"/>
    <property type="match status" value="1"/>
</dbReference>
<protein>
    <submittedName>
        <fullName evidence="4">DNA polymerase-3 subunit epsilon</fullName>
    </submittedName>
</protein>
<evidence type="ECO:0000256" key="2">
    <source>
        <dbReference type="ARBA" id="ARBA00026073"/>
    </source>
</evidence>
<dbReference type="InterPro" id="IPR035901">
    <property type="entry name" value="GIY-YIG_endonuc_sf"/>
</dbReference>
<dbReference type="SUPFAM" id="SSF53098">
    <property type="entry name" value="Ribonuclease H-like"/>
    <property type="match status" value="1"/>
</dbReference>
<evidence type="ECO:0000256" key="1">
    <source>
        <dbReference type="ARBA" id="ARBA00025483"/>
    </source>
</evidence>
<dbReference type="InterPro" id="IPR000305">
    <property type="entry name" value="GIY-YIG_endonuc"/>
</dbReference>
<feature type="domain" description="GIY-YIG" evidence="3">
    <location>
        <begin position="196"/>
        <end position="273"/>
    </location>
</feature>
<accession>A0A521BD74</accession>
<evidence type="ECO:0000313" key="5">
    <source>
        <dbReference type="Proteomes" id="UP000319040"/>
    </source>
</evidence>
<dbReference type="GO" id="GO:0005829">
    <property type="term" value="C:cytosol"/>
    <property type="evidence" value="ECO:0007669"/>
    <property type="project" value="TreeGrafter"/>
</dbReference>
<proteinExistence type="predicted"/>
<gene>
    <name evidence="4" type="ORF">SAMN06265379_101874</name>
</gene>
<dbReference type="PANTHER" id="PTHR30231:SF41">
    <property type="entry name" value="DNA POLYMERASE III SUBUNIT EPSILON"/>
    <property type="match status" value="1"/>
</dbReference>
<dbReference type="InterPro" id="IPR006054">
    <property type="entry name" value="DnaQ"/>
</dbReference>
<reference evidence="4 5" key="1">
    <citation type="submission" date="2017-05" db="EMBL/GenBank/DDBJ databases">
        <authorList>
            <person name="Varghese N."/>
            <person name="Submissions S."/>
        </authorList>
    </citation>
    <scope>NUCLEOTIDE SEQUENCE [LARGE SCALE GENOMIC DNA]</scope>
    <source>
        <strain evidence="4 5">DSM 27040</strain>
    </source>
</reference>
<dbReference type="InterPro" id="IPR036397">
    <property type="entry name" value="RNaseH_sf"/>
</dbReference>
<dbReference type="InterPro" id="IPR013520">
    <property type="entry name" value="Ribonucl_H"/>
</dbReference>
<dbReference type="PANTHER" id="PTHR30231">
    <property type="entry name" value="DNA POLYMERASE III SUBUNIT EPSILON"/>
    <property type="match status" value="1"/>
</dbReference>
<dbReference type="OrthoDB" id="9803913at2"/>
<dbReference type="GO" id="GO:0045004">
    <property type="term" value="P:DNA replication proofreading"/>
    <property type="evidence" value="ECO:0007669"/>
    <property type="project" value="TreeGrafter"/>
</dbReference>
<dbReference type="SMART" id="SM00465">
    <property type="entry name" value="GIYc"/>
    <property type="match status" value="1"/>
</dbReference>
<evidence type="ECO:0000259" key="3">
    <source>
        <dbReference type="PROSITE" id="PS50164"/>
    </source>
</evidence>
<dbReference type="GO" id="GO:0008408">
    <property type="term" value="F:3'-5' exonuclease activity"/>
    <property type="evidence" value="ECO:0007669"/>
    <property type="project" value="TreeGrafter"/>
</dbReference>
<name>A0A521BD74_SACCC</name>
<dbReference type="Gene3D" id="3.30.420.10">
    <property type="entry name" value="Ribonuclease H-like superfamily/Ribonuclease H"/>
    <property type="match status" value="1"/>
</dbReference>
<comment type="function">
    <text evidence="1">DNA polymerase III is a complex, multichain enzyme responsible for most of the replicative synthesis in bacteria. The epsilon subunit contain the editing function and is a proofreading 3'-5' exonuclease.</text>
</comment>
<comment type="subunit">
    <text evidence="2">DNA polymerase III contains a core (composed of alpha, epsilon and theta chains) that associates with a tau subunit. This core dimerizes to form the POLIII' complex. PolIII' associates with the gamma complex (composed of gamma, delta, delta', psi and chi chains) and with the beta chain to form the complete DNA polymerase III complex.</text>
</comment>
<dbReference type="PROSITE" id="PS50164">
    <property type="entry name" value="GIY_YIG"/>
    <property type="match status" value="1"/>
</dbReference>
<dbReference type="Gene3D" id="3.40.1440.10">
    <property type="entry name" value="GIY-YIG endonuclease"/>
    <property type="match status" value="1"/>
</dbReference>
<dbReference type="InterPro" id="IPR047296">
    <property type="entry name" value="GIY-YIG_UvrC_Cho"/>
</dbReference>
<dbReference type="SMART" id="SM00479">
    <property type="entry name" value="EXOIII"/>
    <property type="match status" value="1"/>
</dbReference>
<dbReference type="FunFam" id="3.30.420.10:FF:000045">
    <property type="entry name" value="3'-5' exonuclease DinG"/>
    <property type="match status" value="1"/>
</dbReference>
<sequence length="455" mass="51332">MYTIIDIETTGGTFKKGKITEVAIYLHDGKKVVDEFVSLINPEQFIPAYITQLTGISNQMVQEAPKFYEVAKRIVEITQGSVFVAHNAVFDYGFIKSEFEALGYPFERETLCTVKLSRNLMPGYSSYSLGNLCDKLGISNNARHRAAGDALATVALFELLLKKNGGVLLPVEGNNFFSIKGLHPQLNVEKLTHLPHKTGVYYLYNHKAELIYIGKSKDIKQRVLTHLGNPKAQKAQKMKAEVADVDYELTGSELLALLKESAEIKQNKPLYNKAQRKNRFHYGLFSFTDRKGYIRFNIARNDGRISPISSFESAKNAKDFLFAKVEEYGLCQKLCGLSDSATACFQYQLNICKGACVGEEPCHKYNSRAQELIELLRYKYDSFLLTDKGRDVDELSVVVVKEGRYMGFGWVAKDAAFSSLDEVVQGITLYSDNQDARILINRFVNDNKQVTVRKF</sequence>
<dbReference type="AlphaFoldDB" id="A0A521BD74"/>
<dbReference type="GO" id="GO:0003887">
    <property type="term" value="F:DNA-directed DNA polymerase activity"/>
    <property type="evidence" value="ECO:0007669"/>
    <property type="project" value="InterPro"/>
</dbReference>